<feature type="domain" description="Fluoroacetyl-CoA-specific thioesterase-like" evidence="3">
    <location>
        <begin position="17"/>
        <end position="120"/>
    </location>
</feature>
<feature type="binding site" evidence="2">
    <location>
        <position position="114"/>
    </location>
    <ligand>
        <name>substrate</name>
    </ligand>
</feature>
<gene>
    <name evidence="4" type="primary">flK_2</name>
    <name evidence="4" type="ORF">AN619_27250</name>
</gene>
<dbReference type="PATRIC" id="fig|520762.4.peg.3006"/>
<dbReference type="STRING" id="520762.AN619_27250"/>
<evidence type="ECO:0000313" key="5">
    <source>
        <dbReference type="Proteomes" id="UP000070456"/>
    </source>
</evidence>
<dbReference type="PANTHER" id="PTHR36934">
    <property type="entry name" value="BLR0278 PROTEIN"/>
    <property type="match status" value="1"/>
</dbReference>
<keyword evidence="5" id="KW-1185">Reference proteome</keyword>
<dbReference type="GO" id="GO:0016787">
    <property type="term" value="F:hydrolase activity"/>
    <property type="evidence" value="ECO:0007669"/>
    <property type="project" value="UniProtKB-KW"/>
</dbReference>
<protein>
    <submittedName>
        <fullName evidence="4">Fluoroacetyl-CoA thioesterase</fullName>
        <ecNumber evidence="4">3.1.2.29</ecNumber>
    </submittedName>
</protein>
<reference evidence="4 5" key="1">
    <citation type="submission" date="2015-12" db="EMBL/GenBank/DDBJ databases">
        <title>Draft genome sequence of the thermoanaerobe Thermotalea metallivorans, an isolate from the runoff channel of the Great Artesian Basin, Australia.</title>
        <authorList>
            <person name="Patel B.K."/>
        </authorList>
    </citation>
    <scope>NUCLEOTIDE SEQUENCE [LARGE SCALE GENOMIC DNA]</scope>
    <source>
        <strain evidence="4 5">B2-1</strain>
    </source>
</reference>
<evidence type="ECO:0000259" key="3">
    <source>
        <dbReference type="Pfam" id="PF22636"/>
    </source>
</evidence>
<dbReference type="OrthoDB" id="6902891at2"/>
<dbReference type="Pfam" id="PF22636">
    <property type="entry name" value="FlK"/>
    <property type="match status" value="1"/>
</dbReference>
<dbReference type="EMBL" id="LOEE01000070">
    <property type="protein sequence ID" value="KXG73968.1"/>
    <property type="molecule type" value="Genomic_DNA"/>
</dbReference>
<dbReference type="RefSeq" id="WP_068557819.1">
    <property type="nucleotide sequence ID" value="NZ_LOEE01000070.1"/>
</dbReference>
<feature type="binding site" evidence="2">
    <location>
        <position position="63"/>
    </location>
    <ligand>
        <name>substrate</name>
    </ligand>
</feature>
<feature type="binding site" evidence="2">
    <location>
        <position position="63"/>
    </location>
    <ligand>
        <name>CoA</name>
        <dbReference type="ChEBI" id="CHEBI:57287"/>
    </ligand>
</feature>
<organism evidence="4 5">
    <name type="scientific">Thermotalea metallivorans</name>
    <dbReference type="NCBI Taxonomy" id="520762"/>
    <lineage>
        <taxon>Bacteria</taxon>
        <taxon>Bacillati</taxon>
        <taxon>Bacillota</taxon>
        <taxon>Clostridia</taxon>
        <taxon>Peptostreptococcales</taxon>
        <taxon>Thermotaleaceae</taxon>
        <taxon>Thermotalea</taxon>
    </lineage>
</organism>
<dbReference type="Proteomes" id="UP000070456">
    <property type="component" value="Unassembled WGS sequence"/>
</dbReference>
<dbReference type="Gene3D" id="3.10.129.10">
    <property type="entry name" value="Hotdog Thioesterase"/>
    <property type="match status" value="1"/>
</dbReference>
<accession>A0A140L093</accession>
<dbReference type="InterPro" id="IPR054485">
    <property type="entry name" value="FlK-like_dom"/>
</dbReference>
<dbReference type="SUPFAM" id="SSF54637">
    <property type="entry name" value="Thioesterase/thiol ester dehydrase-isomerase"/>
    <property type="match status" value="1"/>
</dbReference>
<feature type="active site" evidence="1">
    <location>
        <position position="36"/>
    </location>
</feature>
<evidence type="ECO:0000313" key="4">
    <source>
        <dbReference type="EMBL" id="KXG73968.1"/>
    </source>
</evidence>
<comment type="caution">
    <text evidence="4">The sequence shown here is derived from an EMBL/GenBank/DDBJ whole genome shotgun (WGS) entry which is preliminary data.</text>
</comment>
<dbReference type="InterPro" id="IPR029069">
    <property type="entry name" value="HotDog_dom_sf"/>
</dbReference>
<feature type="active site" evidence="1">
    <location>
        <position position="44"/>
    </location>
</feature>
<dbReference type="PANTHER" id="PTHR36934:SF1">
    <property type="entry name" value="THIOESTERASE DOMAIN-CONTAINING PROTEIN"/>
    <property type="match status" value="1"/>
</dbReference>
<evidence type="ECO:0000256" key="1">
    <source>
        <dbReference type="PIRSR" id="PIRSR014972-1"/>
    </source>
</evidence>
<name>A0A140L093_9FIRM</name>
<dbReference type="EC" id="3.1.2.29" evidence="4"/>
<keyword evidence="4" id="KW-0378">Hydrolase</keyword>
<evidence type="ECO:0000256" key="2">
    <source>
        <dbReference type="PIRSR" id="PIRSR014972-2"/>
    </source>
</evidence>
<feature type="active site" evidence="1">
    <location>
        <position position="70"/>
    </location>
</feature>
<dbReference type="AlphaFoldDB" id="A0A140L093"/>
<dbReference type="InterPro" id="IPR025540">
    <property type="entry name" value="FlK"/>
</dbReference>
<dbReference type="PIRSF" id="PIRSF014972">
    <property type="entry name" value="FlK"/>
    <property type="match status" value="1"/>
</dbReference>
<sequence>MDFHLKVGMKAVVEHVVGEKDTAASFGSGGVLVYATPMMIGLMENASLKAVDPHLPEGYATVGIHLDVKHMAATPVGMKVRAEAELIEMEGKKLKFKIEAYDEKDKIGEGFHSRYIINKEKFIRATEEKANQS</sequence>
<proteinExistence type="predicted"/>